<dbReference type="InterPro" id="IPR012338">
    <property type="entry name" value="Beta-lactam/transpept-like"/>
</dbReference>
<dbReference type="InterPro" id="IPR050491">
    <property type="entry name" value="AmpC-like"/>
</dbReference>
<gene>
    <name evidence="2" type="ORF">HNR50_002212</name>
</gene>
<dbReference type="InterPro" id="IPR001466">
    <property type="entry name" value="Beta-lactam-related"/>
</dbReference>
<feature type="domain" description="Beta-lactamase-related" evidence="1">
    <location>
        <begin position="48"/>
        <end position="348"/>
    </location>
</feature>
<sequence length="578" mass="63044">MKKISMRILMAALVIVLFISCGKTQIPEGLSMNEWTGAYLEQTVKEKKMKGGISAMIYKEGEILFSSGSGWADSSTGWIVDGRTPMPVGSISKIFTSVALMTLVEEGRVNLDDPVGTYLPRLKLEGGREMDVTVRDLLTHHSGIPGDLFADWFDKPIDHIYELMNGRPLMAEPGTLFSYANTGFTLLGLIIEEVTGLSFESYVGQAVFGPAEMEHSYVHSADAALAGERLPAGYFRKSEIPVPKLRDYPAGGFIVPADDMGKFIRALYRDHSLVSRETLSLMLTPQNEANPVDRDFNIGLGFWLIDPMGTGELMASHGGDLPPYHALLVTLPEKELAVFVASNDNGSGGTIAMEAGLAIAKELVSRENLGDNRINPSETVALSEEDMAPYEGLYGTMAGLIELKPGHGYMKMKLGNIPLVLRKLESGYYSAELRPLNLFTIPVPQLAGLQIDLYEAEGKPWLGLWMHGVYMGAGSMLEPVAYGDEYRKLVGDYADPQGTNILADGSYVISGISIAEKSGRYVMRVTLLGQKIEMALRPDGEGRAVTDGAGRGMGDLVLYRFNDEGNPVLSWSGFELKR</sequence>
<dbReference type="Gene3D" id="3.40.710.10">
    <property type="entry name" value="DD-peptidase/beta-lactamase superfamily"/>
    <property type="match status" value="1"/>
</dbReference>
<dbReference type="Pfam" id="PF00144">
    <property type="entry name" value="Beta-lactamase"/>
    <property type="match status" value="1"/>
</dbReference>
<organism evidence="2 3">
    <name type="scientific">Spirochaeta isovalerica</name>
    <dbReference type="NCBI Taxonomy" id="150"/>
    <lineage>
        <taxon>Bacteria</taxon>
        <taxon>Pseudomonadati</taxon>
        <taxon>Spirochaetota</taxon>
        <taxon>Spirochaetia</taxon>
        <taxon>Spirochaetales</taxon>
        <taxon>Spirochaetaceae</taxon>
        <taxon>Spirochaeta</taxon>
    </lineage>
</organism>
<reference evidence="2 3" key="1">
    <citation type="submission" date="2020-08" db="EMBL/GenBank/DDBJ databases">
        <title>Genomic Encyclopedia of Type Strains, Phase IV (KMG-IV): sequencing the most valuable type-strain genomes for metagenomic binning, comparative biology and taxonomic classification.</title>
        <authorList>
            <person name="Goeker M."/>
        </authorList>
    </citation>
    <scope>NUCLEOTIDE SEQUENCE [LARGE SCALE GENOMIC DNA]</scope>
    <source>
        <strain evidence="2 3">DSM 2461</strain>
    </source>
</reference>
<comment type="caution">
    <text evidence="2">The sequence shown here is derived from an EMBL/GenBank/DDBJ whole genome shotgun (WGS) entry which is preliminary data.</text>
</comment>
<evidence type="ECO:0000313" key="2">
    <source>
        <dbReference type="EMBL" id="MBB6480549.1"/>
    </source>
</evidence>
<keyword evidence="3" id="KW-1185">Reference proteome</keyword>
<dbReference type="PROSITE" id="PS51257">
    <property type="entry name" value="PROKAR_LIPOPROTEIN"/>
    <property type="match status" value="1"/>
</dbReference>
<dbReference type="PANTHER" id="PTHR46825:SF9">
    <property type="entry name" value="BETA-LACTAMASE-RELATED DOMAIN-CONTAINING PROTEIN"/>
    <property type="match status" value="1"/>
</dbReference>
<dbReference type="AlphaFoldDB" id="A0A841RCE8"/>
<evidence type="ECO:0000259" key="1">
    <source>
        <dbReference type="Pfam" id="PF00144"/>
    </source>
</evidence>
<protein>
    <submittedName>
        <fullName evidence="2">CubicO group peptidase (Beta-lactamase class C family)</fullName>
    </submittedName>
</protein>
<dbReference type="EMBL" id="JACHGJ010000003">
    <property type="protein sequence ID" value="MBB6480549.1"/>
    <property type="molecule type" value="Genomic_DNA"/>
</dbReference>
<accession>A0A841RCE8</accession>
<dbReference type="PANTHER" id="PTHR46825">
    <property type="entry name" value="D-ALANYL-D-ALANINE-CARBOXYPEPTIDASE/ENDOPEPTIDASE AMPH"/>
    <property type="match status" value="1"/>
</dbReference>
<name>A0A841RCE8_9SPIO</name>
<dbReference type="SUPFAM" id="SSF56601">
    <property type="entry name" value="beta-lactamase/transpeptidase-like"/>
    <property type="match status" value="1"/>
</dbReference>
<proteinExistence type="predicted"/>
<evidence type="ECO:0000313" key="3">
    <source>
        <dbReference type="Proteomes" id="UP000587760"/>
    </source>
</evidence>
<dbReference type="Proteomes" id="UP000587760">
    <property type="component" value="Unassembled WGS sequence"/>
</dbReference>
<dbReference type="RefSeq" id="WP_184746808.1">
    <property type="nucleotide sequence ID" value="NZ_JACHGJ010000003.1"/>
</dbReference>